<dbReference type="GO" id="GO:0004519">
    <property type="term" value="F:endonuclease activity"/>
    <property type="evidence" value="ECO:0007669"/>
    <property type="project" value="UniProtKB-KW"/>
</dbReference>
<keyword evidence="1" id="KW-0255">Endonuclease</keyword>
<sequence>MGGRPKGVIFSEEHKNNLRKPHKVTDKVLIARKLQIGRKLTKLHSKNISKSLKGHKFSLETRLKIRKFIITKTGGITPLHCLIRKSLEYKQWRKQVFKRDNYTCQECYKRGVKLHSHHIKSFSLVFKEFLQDYSQFSPIEDIETLVRLATTYKPFWEVINGKTFCKKCHYILFHSGNNNINFRLLGNKATD</sequence>
<dbReference type="AlphaFoldDB" id="A0A6M3LWV6"/>
<proteinExistence type="predicted"/>
<protein>
    <submittedName>
        <fullName evidence="1">Putative HNH endonuclease</fullName>
    </submittedName>
</protein>
<organism evidence="1">
    <name type="scientific">viral metagenome</name>
    <dbReference type="NCBI Taxonomy" id="1070528"/>
    <lineage>
        <taxon>unclassified sequences</taxon>
        <taxon>metagenomes</taxon>
        <taxon>organismal metagenomes</taxon>
    </lineage>
</organism>
<keyword evidence="1" id="KW-0378">Hydrolase</keyword>
<keyword evidence="1" id="KW-0540">Nuclease</keyword>
<dbReference type="EMBL" id="MT143547">
    <property type="protein sequence ID" value="QJA98042.1"/>
    <property type="molecule type" value="Genomic_DNA"/>
</dbReference>
<evidence type="ECO:0000313" key="1">
    <source>
        <dbReference type="EMBL" id="QJA98042.1"/>
    </source>
</evidence>
<reference evidence="1" key="1">
    <citation type="submission" date="2020-03" db="EMBL/GenBank/DDBJ databases">
        <title>The deep terrestrial virosphere.</title>
        <authorList>
            <person name="Holmfeldt K."/>
            <person name="Nilsson E."/>
            <person name="Simone D."/>
            <person name="Lopez-Fernandez M."/>
            <person name="Wu X."/>
            <person name="de Brujin I."/>
            <person name="Lundin D."/>
            <person name="Andersson A."/>
            <person name="Bertilsson S."/>
            <person name="Dopson M."/>
        </authorList>
    </citation>
    <scope>NUCLEOTIDE SEQUENCE</scope>
    <source>
        <strain evidence="1">MM415B05749</strain>
    </source>
</reference>
<gene>
    <name evidence="1" type="ORF">MM415B05749_0011</name>
</gene>
<accession>A0A6M3LWV6</accession>
<name>A0A6M3LWV6_9ZZZZ</name>